<sequence>MSGYSCTEIGKNWVPPMVDRGLIGQSERNQKQFLSRKSIEYSQCIEHSRRERGRRPVEIKSRRKDKAGGDRRSPSSSASSASPPPDWLLQITKICLFCSS</sequence>
<evidence type="ECO:0000256" key="1">
    <source>
        <dbReference type="SAM" id="MobiDB-lite"/>
    </source>
</evidence>
<comment type="caution">
    <text evidence="2">The sequence shown here is derived from an EMBL/GenBank/DDBJ whole genome shotgun (WGS) entry which is preliminary data.</text>
</comment>
<feature type="region of interest" description="Disordered" evidence="1">
    <location>
        <begin position="45"/>
        <end position="86"/>
    </location>
</feature>
<proteinExistence type="predicted"/>
<reference evidence="2" key="1">
    <citation type="submission" date="2020-03" db="EMBL/GenBank/DDBJ databases">
        <title>Castanea mollissima Vanexum genome sequencing.</title>
        <authorList>
            <person name="Staton M."/>
        </authorList>
    </citation>
    <scope>NUCLEOTIDE SEQUENCE</scope>
    <source>
        <tissue evidence="2">Leaf</tissue>
    </source>
</reference>
<keyword evidence="3" id="KW-1185">Reference proteome</keyword>
<evidence type="ECO:0000313" key="2">
    <source>
        <dbReference type="EMBL" id="KAF3949532.1"/>
    </source>
</evidence>
<feature type="compositionally biased region" description="Basic and acidic residues" evidence="1">
    <location>
        <begin position="46"/>
        <end position="73"/>
    </location>
</feature>
<evidence type="ECO:0000313" key="3">
    <source>
        <dbReference type="Proteomes" id="UP000737018"/>
    </source>
</evidence>
<accession>A0A8J4QHS4</accession>
<dbReference type="Proteomes" id="UP000737018">
    <property type="component" value="Unassembled WGS sequence"/>
</dbReference>
<dbReference type="AlphaFoldDB" id="A0A8J4QHS4"/>
<gene>
    <name evidence="2" type="ORF">CMV_024611</name>
</gene>
<dbReference type="EMBL" id="JRKL02006029">
    <property type="protein sequence ID" value="KAF3949532.1"/>
    <property type="molecule type" value="Genomic_DNA"/>
</dbReference>
<protein>
    <submittedName>
        <fullName evidence="2">Uncharacterized protein</fullName>
    </submittedName>
</protein>
<name>A0A8J4QHS4_9ROSI</name>
<organism evidence="2 3">
    <name type="scientific">Castanea mollissima</name>
    <name type="common">Chinese chestnut</name>
    <dbReference type="NCBI Taxonomy" id="60419"/>
    <lineage>
        <taxon>Eukaryota</taxon>
        <taxon>Viridiplantae</taxon>
        <taxon>Streptophyta</taxon>
        <taxon>Embryophyta</taxon>
        <taxon>Tracheophyta</taxon>
        <taxon>Spermatophyta</taxon>
        <taxon>Magnoliopsida</taxon>
        <taxon>eudicotyledons</taxon>
        <taxon>Gunneridae</taxon>
        <taxon>Pentapetalae</taxon>
        <taxon>rosids</taxon>
        <taxon>fabids</taxon>
        <taxon>Fagales</taxon>
        <taxon>Fagaceae</taxon>
        <taxon>Castanea</taxon>
    </lineage>
</organism>